<dbReference type="InterPro" id="IPR016181">
    <property type="entry name" value="Acyl_CoA_acyltransferase"/>
</dbReference>
<evidence type="ECO:0000259" key="1">
    <source>
        <dbReference type="PROSITE" id="PS51186"/>
    </source>
</evidence>
<name>A0A411EDF0_9FLAO</name>
<dbReference type="KEGG" id="mur:EQY75_11870"/>
<organism evidence="2 3">
    <name type="scientific">Muriicola soli</name>
    <dbReference type="NCBI Taxonomy" id="2507538"/>
    <lineage>
        <taxon>Bacteria</taxon>
        <taxon>Pseudomonadati</taxon>
        <taxon>Bacteroidota</taxon>
        <taxon>Flavobacteriia</taxon>
        <taxon>Flavobacteriales</taxon>
        <taxon>Flavobacteriaceae</taxon>
        <taxon>Muriicola</taxon>
    </lineage>
</organism>
<evidence type="ECO:0000313" key="2">
    <source>
        <dbReference type="EMBL" id="QBA65663.1"/>
    </source>
</evidence>
<dbReference type="InterPro" id="IPR000182">
    <property type="entry name" value="GNAT_dom"/>
</dbReference>
<feature type="domain" description="N-acetyltransferase" evidence="1">
    <location>
        <begin position="3"/>
        <end position="175"/>
    </location>
</feature>
<dbReference type="GO" id="GO:0016747">
    <property type="term" value="F:acyltransferase activity, transferring groups other than amino-acyl groups"/>
    <property type="evidence" value="ECO:0007669"/>
    <property type="project" value="InterPro"/>
</dbReference>
<accession>A0A411EDF0</accession>
<protein>
    <submittedName>
        <fullName evidence="2">GNAT family N-acetyltransferase</fullName>
    </submittedName>
</protein>
<dbReference type="EMBL" id="CP035544">
    <property type="protein sequence ID" value="QBA65663.1"/>
    <property type="molecule type" value="Genomic_DNA"/>
</dbReference>
<reference evidence="2 3" key="1">
    <citation type="submission" date="2019-01" db="EMBL/GenBank/DDBJ databases">
        <title>Muriicola soli sp. nov., isolated from soil.</title>
        <authorList>
            <person name="Kang H.J."/>
            <person name="Kim S.B."/>
        </authorList>
    </citation>
    <scope>NUCLEOTIDE SEQUENCE [LARGE SCALE GENOMIC DNA]</scope>
    <source>
        <strain evidence="2 3">MMS17-SY002</strain>
    </source>
</reference>
<evidence type="ECO:0000313" key="3">
    <source>
        <dbReference type="Proteomes" id="UP000290889"/>
    </source>
</evidence>
<dbReference type="Proteomes" id="UP000290889">
    <property type="component" value="Chromosome"/>
</dbReference>
<dbReference type="PROSITE" id="PS51186">
    <property type="entry name" value="GNAT"/>
    <property type="match status" value="1"/>
</dbReference>
<keyword evidence="3" id="KW-1185">Reference proteome</keyword>
<dbReference type="AlphaFoldDB" id="A0A411EDF0"/>
<dbReference type="Gene3D" id="3.40.630.30">
    <property type="match status" value="1"/>
</dbReference>
<keyword evidence="2" id="KW-0808">Transferase</keyword>
<dbReference type="Pfam" id="PF00583">
    <property type="entry name" value="Acetyltransf_1"/>
    <property type="match status" value="1"/>
</dbReference>
<dbReference type="SUPFAM" id="SSF55729">
    <property type="entry name" value="Acyl-CoA N-acyltransferases (Nat)"/>
    <property type="match status" value="1"/>
</dbReference>
<gene>
    <name evidence="2" type="ORF">EQY75_11870</name>
</gene>
<proteinExistence type="predicted"/>
<sequence length="175" mass="20014">MSVNYGVAFSDKDLQDILELQEQNLPANLSEEAMRRDGFLTVKHNFELLKKMNDVCPHIVASNGDRVIGYALCMHPDFKSEIPVLFSMFKEIEAQSGIDSFMVMGQICVDKEYRGKGVFRGLYLKMKEETSSYCDLIITEVDGRNTRSLKAHLAVGFRVIKKYQSDGRDWYLIVL</sequence>
<dbReference type="OrthoDB" id="5109343at2"/>